<sequence>MTYSSRYLRIADPLMEGIDVQNVQQRLKELGFYEGDVTGIYDRETAEAVRRFQQQNGLTADGIVGPDTWNAIGISPEFLGFFSSEYNITVDLEQKELTLKQGERFIKVYPVAVGKPSTPTPTGNWKIIQKTVNPGGPFGARWMRLSIPWGGYGIHGTDQPETIGTAASHGCIRMFNEDVIELYDIVPLGTAVNIVGVTFTGRVLYLGVEPGEDVRRIQEILQALGYYDGPLDAVYDEEVRDAVLELQRDYGLTPDGVVGPNTYGVLEKLNDILLNDQEP</sequence>
<dbReference type="OrthoDB" id="9787225at2"/>
<dbReference type="GO" id="GO:0071972">
    <property type="term" value="F:peptidoglycan L,D-transpeptidase activity"/>
    <property type="evidence" value="ECO:0007669"/>
    <property type="project" value="TreeGrafter"/>
</dbReference>
<keyword evidence="6 9" id="KW-0133">Cell shape</keyword>
<dbReference type="GO" id="GO:0016757">
    <property type="term" value="F:glycosyltransferase activity"/>
    <property type="evidence" value="ECO:0007669"/>
    <property type="project" value="UniProtKB-KW"/>
</dbReference>
<dbReference type="Gene3D" id="1.10.101.10">
    <property type="entry name" value="PGBD-like superfamily/PGBD"/>
    <property type="match status" value="2"/>
</dbReference>
<dbReference type="InterPro" id="IPR050979">
    <property type="entry name" value="LD-transpeptidase"/>
</dbReference>
<organism evidence="11 12">
    <name type="scientific">Caldicoprobacter faecalis</name>
    <dbReference type="NCBI Taxonomy" id="937334"/>
    <lineage>
        <taxon>Bacteria</taxon>
        <taxon>Bacillati</taxon>
        <taxon>Bacillota</taxon>
        <taxon>Clostridia</taxon>
        <taxon>Caldicoprobacterales</taxon>
        <taxon>Caldicoprobacteraceae</taxon>
        <taxon>Caldicoprobacter</taxon>
    </lineage>
</organism>
<evidence type="ECO:0000256" key="4">
    <source>
        <dbReference type="ARBA" id="ARBA00022679"/>
    </source>
</evidence>
<feature type="active site" description="Nucleophile" evidence="9">
    <location>
        <position position="171"/>
    </location>
</feature>
<protein>
    <submittedName>
        <fullName evidence="11">Lipoprotein-anchoring transpeptidase ErfK/SrfK</fullName>
    </submittedName>
</protein>
<evidence type="ECO:0000313" key="12">
    <source>
        <dbReference type="Proteomes" id="UP000198577"/>
    </source>
</evidence>
<comment type="pathway">
    <text evidence="1 9">Cell wall biogenesis; peptidoglycan biosynthesis.</text>
</comment>
<gene>
    <name evidence="11" type="ORF">SAMN05444406_13614</name>
</gene>
<dbReference type="Pfam" id="PF03734">
    <property type="entry name" value="YkuD"/>
    <property type="match status" value="1"/>
</dbReference>
<dbReference type="SUPFAM" id="SSF141523">
    <property type="entry name" value="L,D-transpeptidase catalytic domain-like"/>
    <property type="match status" value="1"/>
</dbReference>
<dbReference type="PANTHER" id="PTHR30582:SF24">
    <property type="entry name" value="L,D-TRANSPEPTIDASE ERFK_SRFK-RELATED"/>
    <property type="match status" value="1"/>
</dbReference>
<proteinExistence type="inferred from homology"/>
<dbReference type="RefSeq" id="WP_025748485.1">
    <property type="nucleotide sequence ID" value="NZ_FOXR01000036.1"/>
</dbReference>
<evidence type="ECO:0000256" key="9">
    <source>
        <dbReference type="PROSITE-ProRule" id="PRU01373"/>
    </source>
</evidence>
<evidence type="ECO:0000313" key="11">
    <source>
        <dbReference type="EMBL" id="SFQ39053.1"/>
    </source>
</evidence>
<feature type="active site" description="Proton donor/acceptor" evidence="9">
    <location>
        <position position="155"/>
    </location>
</feature>
<comment type="similarity">
    <text evidence="2">Belongs to the YkuD family.</text>
</comment>
<reference evidence="11 12" key="1">
    <citation type="submission" date="2016-10" db="EMBL/GenBank/DDBJ databases">
        <authorList>
            <person name="de Groot N.N."/>
        </authorList>
    </citation>
    <scope>NUCLEOTIDE SEQUENCE [LARGE SCALE GENOMIC DNA]</scope>
    <source>
        <strain evidence="11 12">DSM 20678</strain>
    </source>
</reference>
<dbReference type="InterPro" id="IPR036365">
    <property type="entry name" value="PGBD-like_sf"/>
</dbReference>
<keyword evidence="5" id="KW-0378">Hydrolase</keyword>
<dbReference type="GO" id="GO:0071555">
    <property type="term" value="P:cell wall organization"/>
    <property type="evidence" value="ECO:0007669"/>
    <property type="project" value="UniProtKB-UniRule"/>
</dbReference>
<dbReference type="PROSITE" id="PS52029">
    <property type="entry name" value="LD_TPASE"/>
    <property type="match status" value="1"/>
</dbReference>
<dbReference type="STRING" id="937334.SAMN05444406_13614"/>
<dbReference type="PANTHER" id="PTHR30582">
    <property type="entry name" value="L,D-TRANSPEPTIDASE"/>
    <property type="match status" value="1"/>
</dbReference>
<keyword evidence="3" id="KW-0328">Glycosyltransferase</keyword>
<evidence type="ECO:0000256" key="8">
    <source>
        <dbReference type="ARBA" id="ARBA00023316"/>
    </source>
</evidence>
<dbReference type="GO" id="GO:0005576">
    <property type="term" value="C:extracellular region"/>
    <property type="evidence" value="ECO:0007669"/>
    <property type="project" value="TreeGrafter"/>
</dbReference>
<dbReference type="GO" id="GO:0008360">
    <property type="term" value="P:regulation of cell shape"/>
    <property type="evidence" value="ECO:0007669"/>
    <property type="project" value="UniProtKB-UniRule"/>
</dbReference>
<keyword evidence="4" id="KW-0808">Transferase</keyword>
<keyword evidence="7 9" id="KW-0573">Peptidoglycan synthesis</keyword>
<accession>A0A1I5Y4B0</accession>
<evidence type="ECO:0000259" key="10">
    <source>
        <dbReference type="PROSITE" id="PS52029"/>
    </source>
</evidence>
<dbReference type="InterPro" id="IPR038063">
    <property type="entry name" value="Transpep_catalytic_dom"/>
</dbReference>
<keyword evidence="8 9" id="KW-0961">Cell wall biogenesis/degradation</keyword>
<evidence type="ECO:0000256" key="7">
    <source>
        <dbReference type="ARBA" id="ARBA00022984"/>
    </source>
</evidence>
<dbReference type="EMBL" id="FOXR01000036">
    <property type="protein sequence ID" value="SFQ39053.1"/>
    <property type="molecule type" value="Genomic_DNA"/>
</dbReference>
<dbReference type="Pfam" id="PF01471">
    <property type="entry name" value="PG_binding_1"/>
    <property type="match status" value="2"/>
</dbReference>
<dbReference type="InterPro" id="IPR002477">
    <property type="entry name" value="Peptidoglycan-bd-like"/>
</dbReference>
<dbReference type="InterPro" id="IPR036366">
    <property type="entry name" value="PGBDSf"/>
</dbReference>
<dbReference type="CDD" id="cd16913">
    <property type="entry name" value="YkuD_like"/>
    <property type="match status" value="1"/>
</dbReference>
<evidence type="ECO:0000256" key="5">
    <source>
        <dbReference type="ARBA" id="ARBA00022801"/>
    </source>
</evidence>
<keyword evidence="12" id="KW-1185">Reference proteome</keyword>
<feature type="domain" description="L,D-TPase catalytic" evidence="10">
    <location>
        <begin position="86"/>
        <end position="195"/>
    </location>
</feature>
<evidence type="ECO:0000256" key="3">
    <source>
        <dbReference type="ARBA" id="ARBA00022676"/>
    </source>
</evidence>
<name>A0A1I5Y4B0_9FIRM</name>
<dbReference type="Gene3D" id="2.40.440.10">
    <property type="entry name" value="L,D-transpeptidase catalytic domain-like"/>
    <property type="match status" value="1"/>
</dbReference>
<dbReference type="UniPathway" id="UPA00219"/>
<dbReference type="InterPro" id="IPR005490">
    <property type="entry name" value="LD_TPept_cat_dom"/>
</dbReference>
<evidence type="ECO:0000256" key="6">
    <source>
        <dbReference type="ARBA" id="ARBA00022960"/>
    </source>
</evidence>
<evidence type="ECO:0000256" key="1">
    <source>
        <dbReference type="ARBA" id="ARBA00004752"/>
    </source>
</evidence>
<dbReference type="Proteomes" id="UP000198577">
    <property type="component" value="Unassembled WGS sequence"/>
</dbReference>
<dbReference type="GO" id="GO:0018104">
    <property type="term" value="P:peptidoglycan-protein cross-linking"/>
    <property type="evidence" value="ECO:0007669"/>
    <property type="project" value="TreeGrafter"/>
</dbReference>
<dbReference type="SUPFAM" id="SSF47090">
    <property type="entry name" value="PGBD-like"/>
    <property type="match status" value="2"/>
</dbReference>
<evidence type="ECO:0000256" key="2">
    <source>
        <dbReference type="ARBA" id="ARBA00005992"/>
    </source>
</evidence>
<keyword evidence="11" id="KW-0449">Lipoprotein</keyword>
<dbReference type="AlphaFoldDB" id="A0A1I5Y4B0"/>